<keyword evidence="2" id="KW-0689">Ribosomal protein</keyword>
<dbReference type="Gene3D" id="3.30.70.330">
    <property type="match status" value="1"/>
</dbReference>
<comment type="similarity">
    <text evidence="1">Belongs to the universal ribosomal protein uL23 family.</text>
</comment>
<dbReference type="InterPro" id="IPR012678">
    <property type="entry name" value="Ribosomal_uL23/eL15/eS24_sf"/>
</dbReference>
<dbReference type="GO" id="GO:0005840">
    <property type="term" value="C:ribosome"/>
    <property type="evidence" value="ECO:0007669"/>
    <property type="project" value="UniProtKB-KW"/>
</dbReference>
<reference evidence="4" key="1">
    <citation type="submission" date="2018-05" db="EMBL/GenBank/DDBJ databases">
        <authorList>
            <person name="Lanie J.A."/>
            <person name="Ng W.-L."/>
            <person name="Kazmierczak K.M."/>
            <person name="Andrzejewski T.M."/>
            <person name="Davidsen T.M."/>
            <person name="Wayne K.J."/>
            <person name="Tettelin H."/>
            <person name="Glass J.I."/>
            <person name="Rusch D."/>
            <person name="Podicherti R."/>
            <person name="Tsui H.-C.T."/>
            <person name="Winkler M.E."/>
        </authorList>
    </citation>
    <scope>NUCLEOTIDE SEQUENCE</scope>
</reference>
<dbReference type="Pfam" id="PF00276">
    <property type="entry name" value="Ribosomal_L23"/>
    <property type="match status" value="1"/>
</dbReference>
<dbReference type="SUPFAM" id="SSF54189">
    <property type="entry name" value="Ribosomal proteins S24e, L23 and L15e"/>
    <property type="match status" value="1"/>
</dbReference>
<dbReference type="InterPro" id="IPR013025">
    <property type="entry name" value="Ribosomal_uL23-like"/>
</dbReference>
<evidence type="ECO:0000256" key="1">
    <source>
        <dbReference type="ARBA" id="ARBA00006700"/>
    </source>
</evidence>
<feature type="non-terminal residue" evidence="4">
    <location>
        <position position="67"/>
    </location>
</feature>
<dbReference type="InterPro" id="IPR012677">
    <property type="entry name" value="Nucleotide-bd_a/b_plait_sf"/>
</dbReference>
<protein>
    <recommendedName>
        <fullName evidence="5">50S ribosomal protein L23</fullName>
    </recommendedName>
</protein>
<evidence type="ECO:0000313" key="4">
    <source>
        <dbReference type="EMBL" id="SVD89034.1"/>
    </source>
</evidence>
<dbReference type="EMBL" id="UINC01180039">
    <property type="protein sequence ID" value="SVD89034.1"/>
    <property type="molecule type" value="Genomic_DNA"/>
</dbReference>
<name>A0A382Z0I1_9ZZZZ</name>
<gene>
    <name evidence="4" type="ORF">METZ01_LOCUS441888</name>
</gene>
<evidence type="ECO:0008006" key="5">
    <source>
        <dbReference type="Google" id="ProtNLM"/>
    </source>
</evidence>
<proteinExistence type="inferred from homology"/>
<evidence type="ECO:0000256" key="3">
    <source>
        <dbReference type="ARBA" id="ARBA00023274"/>
    </source>
</evidence>
<evidence type="ECO:0000256" key="2">
    <source>
        <dbReference type="ARBA" id="ARBA00022980"/>
    </source>
</evidence>
<keyword evidence="3" id="KW-0687">Ribonucleoprotein</keyword>
<accession>A0A382Z0I1</accession>
<dbReference type="GO" id="GO:0003735">
    <property type="term" value="F:structural constituent of ribosome"/>
    <property type="evidence" value="ECO:0007669"/>
    <property type="project" value="InterPro"/>
</dbReference>
<dbReference type="AlphaFoldDB" id="A0A382Z0I1"/>
<sequence>MVETEKKICFIVEKTASKLAIKDAVNTLYEEKAISVNTARTIYGKKAFVEFESVDIARNLATKIGML</sequence>
<dbReference type="GO" id="GO:0006412">
    <property type="term" value="P:translation"/>
    <property type="evidence" value="ECO:0007669"/>
    <property type="project" value="InterPro"/>
</dbReference>
<dbReference type="GO" id="GO:1990904">
    <property type="term" value="C:ribonucleoprotein complex"/>
    <property type="evidence" value="ECO:0007669"/>
    <property type="project" value="UniProtKB-KW"/>
</dbReference>
<organism evidence="4">
    <name type="scientific">marine metagenome</name>
    <dbReference type="NCBI Taxonomy" id="408172"/>
    <lineage>
        <taxon>unclassified sequences</taxon>
        <taxon>metagenomes</taxon>
        <taxon>ecological metagenomes</taxon>
    </lineage>
</organism>